<dbReference type="EMBL" id="MU865381">
    <property type="protein sequence ID" value="KAK4224868.1"/>
    <property type="molecule type" value="Genomic_DNA"/>
</dbReference>
<organism evidence="2 3">
    <name type="scientific">Podospora fimiseda</name>
    <dbReference type="NCBI Taxonomy" id="252190"/>
    <lineage>
        <taxon>Eukaryota</taxon>
        <taxon>Fungi</taxon>
        <taxon>Dikarya</taxon>
        <taxon>Ascomycota</taxon>
        <taxon>Pezizomycotina</taxon>
        <taxon>Sordariomycetes</taxon>
        <taxon>Sordariomycetidae</taxon>
        <taxon>Sordariales</taxon>
        <taxon>Podosporaceae</taxon>
        <taxon>Podospora</taxon>
    </lineage>
</organism>
<accession>A0AAN7GUV9</accession>
<dbReference type="Proteomes" id="UP001301958">
    <property type="component" value="Unassembled WGS sequence"/>
</dbReference>
<keyword evidence="3" id="KW-1185">Reference proteome</keyword>
<feature type="region of interest" description="Disordered" evidence="1">
    <location>
        <begin position="86"/>
        <end position="114"/>
    </location>
</feature>
<dbReference type="AlphaFoldDB" id="A0AAN7GUV9"/>
<protein>
    <submittedName>
        <fullName evidence="2">Uncharacterized protein</fullName>
    </submittedName>
</protein>
<feature type="compositionally biased region" description="Basic residues" evidence="1">
    <location>
        <begin position="176"/>
        <end position="192"/>
    </location>
</feature>
<feature type="compositionally biased region" description="Polar residues" evidence="1">
    <location>
        <begin position="141"/>
        <end position="160"/>
    </location>
</feature>
<evidence type="ECO:0000313" key="2">
    <source>
        <dbReference type="EMBL" id="KAK4224868.1"/>
    </source>
</evidence>
<feature type="compositionally biased region" description="Basic and acidic residues" evidence="1">
    <location>
        <begin position="127"/>
        <end position="139"/>
    </location>
</feature>
<feature type="compositionally biased region" description="Basic and acidic residues" evidence="1">
    <location>
        <begin position="164"/>
        <end position="175"/>
    </location>
</feature>
<feature type="compositionally biased region" description="Low complexity" evidence="1">
    <location>
        <begin position="95"/>
        <end position="108"/>
    </location>
</feature>
<sequence length="192" mass="21358">MRRPRRFGNSRSPSQKWTIPGDMASPPQSPRQSSIRDRDTGFPEPFCGSRNTSLPHPDAKIGPDACIGEDDVNVTRALLRHRMSFQVQTERRGSRSLSLHGRSLSGSSDEGTFSSLGRFAITSIREGVEPRSTSKEEGSVHSFSGFSDGNSSRSPDSPTQPAKVDPRDEVRDPRDGRRRRRKGSFIGRLLHR</sequence>
<name>A0AAN7GUV9_9PEZI</name>
<proteinExistence type="predicted"/>
<feature type="region of interest" description="Disordered" evidence="1">
    <location>
        <begin position="1"/>
        <end position="64"/>
    </location>
</feature>
<comment type="caution">
    <text evidence="2">The sequence shown here is derived from an EMBL/GenBank/DDBJ whole genome shotgun (WGS) entry which is preliminary data.</text>
</comment>
<feature type="region of interest" description="Disordered" evidence="1">
    <location>
        <begin position="127"/>
        <end position="192"/>
    </location>
</feature>
<reference evidence="2" key="1">
    <citation type="journal article" date="2023" name="Mol. Phylogenet. Evol.">
        <title>Genome-scale phylogeny and comparative genomics of the fungal order Sordariales.</title>
        <authorList>
            <person name="Hensen N."/>
            <person name="Bonometti L."/>
            <person name="Westerberg I."/>
            <person name="Brannstrom I.O."/>
            <person name="Guillou S."/>
            <person name="Cros-Aarteil S."/>
            <person name="Calhoun S."/>
            <person name="Haridas S."/>
            <person name="Kuo A."/>
            <person name="Mondo S."/>
            <person name="Pangilinan J."/>
            <person name="Riley R."/>
            <person name="LaButti K."/>
            <person name="Andreopoulos B."/>
            <person name="Lipzen A."/>
            <person name="Chen C."/>
            <person name="Yan M."/>
            <person name="Daum C."/>
            <person name="Ng V."/>
            <person name="Clum A."/>
            <person name="Steindorff A."/>
            <person name="Ohm R.A."/>
            <person name="Martin F."/>
            <person name="Silar P."/>
            <person name="Natvig D.O."/>
            <person name="Lalanne C."/>
            <person name="Gautier V."/>
            <person name="Ament-Velasquez S.L."/>
            <person name="Kruys A."/>
            <person name="Hutchinson M.I."/>
            <person name="Powell A.J."/>
            <person name="Barry K."/>
            <person name="Miller A.N."/>
            <person name="Grigoriev I.V."/>
            <person name="Debuchy R."/>
            <person name="Gladieux P."/>
            <person name="Hiltunen Thoren M."/>
            <person name="Johannesson H."/>
        </authorList>
    </citation>
    <scope>NUCLEOTIDE SEQUENCE</scope>
    <source>
        <strain evidence="2">CBS 990.96</strain>
    </source>
</reference>
<gene>
    <name evidence="2" type="ORF">QBC38DRAFT_446062</name>
</gene>
<evidence type="ECO:0000313" key="3">
    <source>
        <dbReference type="Proteomes" id="UP001301958"/>
    </source>
</evidence>
<reference evidence="2" key="2">
    <citation type="submission" date="2023-05" db="EMBL/GenBank/DDBJ databases">
        <authorList>
            <consortium name="Lawrence Berkeley National Laboratory"/>
            <person name="Steindorff A."/>
            <person name="Hensen N."/>
            <person name="Bonometti L."/>
            <person name="Westerberg I."/>
            <person name="Brannstrom I.O."/>
            <person name="Guillou S."/>
            <person name="Cros-Aarteil S."/>
            <person name="Calhoun S."/>
            <person name="Haridas S."/>
            <person name="Kuo A."/>
            <person name="Mondo S."/>
            <person name="Pangilinan J."/>
            <person name="Riley R."/>
            <person name="Labutti K."/>
            <person name="Andreopoulos B."/>
            <person name="Lipzen A."/>
            <person name="Chen C."/>
            <person name="Yanf M."/>
            <person name="Daum C."/>
            <person name="Ng V."/>
            <person name="Clum A."/>
            <person name="Ohm R."/>
            <person name="Martin F."/>
            <person name="Silar P."/>
            <person name="Natvig D."/>
            <person name="Lalanne C."/>
            <person name="Gautier V."/>
            <person name="Ament-Velasquez S.L."/>
            <person name="Kruys A."/>
            <person name="Hutchinson M.I."/>
            <person name="Powell A.J."/>
            <person name="Barry K."/>
            <person name="Miller A.N."/>
            <person name="Grigoriev I.V."/>
            <person name="Debuchy R."/>
            <person name="Gladieux P."/>
            <person name="Thoren M.H."/>
            <person name="Johannesson H."/>
        </authorList>
    </citation>
    <scope>NUCLEOTIDE SEQUENCE</scope>
    <source>
        <strain evidence="2">CBS 990.96</strain>
    </source>
</reference>
<evidence type="ECO:0000256" key="1">
    <source>
        <dbReference type="SAM" id="MobiDB-lite"/>
    </source>
</evidence>